<evidence type="ECO:0000256" key="12">
    <source>
        <dbReference type="ARBA" id="ARBA00054814"/>
    </source>
</evidence>
<dbReference type="Proteomes" id="UP000429181">
    <property type="component" value="Chromosome 23"/>
</dbReference>
<evidence type="ECO:0000313" key="16">
    <source>
        <dbReference type="Proteomes" id="UP000429181"/>
    </source>
</evidence>
<dbReference type="GO" id="GO:0005794">
    <property type="term" value="C:Golgi apparatus"/>
    <property type="evidence" value="ECO:0007669"/>
    <property type="project" value="UniProtKB-SubCell"/>
</dbReference>
<evidence type="ECO:0000256" key="3">
    <source>
        <dbReference type="ARBA" id="ARBA00004496"/>
    </source>
</evidence>
<keyword evidence="10" id="KW-0496">Mitochondrion</keyword>
<reference evidence="15 16" key="1">
    <citation type="submission" date="2018-11" db="EMBL/GenBank/DDBJ databases">
        <title>Haplotype-resolved cattle genomes.</title>
        <authorList>
            <person name="Low W.Y."/>
            <person name="Tearle R."/>
            <person name="Bickhart D.M."/>
            <person name="Rosen B.D."/>
            <person name="Koren S."/>
            <person name="Rhie A."/>
            <person name="Hiendleder S."/>
            <person name="Phillippy A.M."/>
            <person name="Smith T.P.L."/>
            <person name="Williams J.L."/>
        </authorList>
    </citation>
    <scope>NUCLEOTIDE SEQUENCE [LARGE SCALE GENOMIC DNA]</scope>
</reference>
<accession>A0A4W2HSM5</accession>
<reference evidence="15" key="2">
    <citation type="submission" date="2025-08" db="UniProtKB">
        <authorList>
            <consortium name="Ensembl"/>
        </authorList>
    </citation>
    <scope>IDENTIFICATION</scope>
</reference>
<dbReference type="Ensembl" id="ENSBIXT00005000390.1">
    <property type="protein sequence ID" value="ENSBIXP00005032883.1"/>
    <property type="gene ID" value="ENSBIXG00005013470.1"/>
</dbReference>
<evidence type="ECO:0000313" key="15">
    <source>
        <dbReference type="Ensembl" id="ENSBIXP00005032883.1"/>
    </source>
</evidence>
<evidence type="ECO:0000256" key="6">
    <source>
        <dbReference type="ARBA" id="ARBA00022490"/>
    </source>
</evidence>
<keyword evidence="11" id="KW-0472">Membrane</keyword>
<evidence type="ECO:0000256" key="4">
    <source>
        <dbReference type="ARBA" id="ARBA00004555"/>
    </source>
</evidence>
<evidence type="ECO:0000256" key="5">
    <source>
        <dbReference type="ARBA" id="ARBA00022473"/>
    </source>
</evidence>
<dbReference type="GO" id="GO:0030154">
    <property type="term" value="P:cell differentiation"/>
    <property type="evidence" value="ECO:0007669"/>
    <property type="project" value="UniProtKB-KW"/>
</dbReference>
<evidence type="ECO:0000256" key="2">
    <source>
        <dbReference type="ARBA" id="ARBA00004173"/>
    </source>
</evidence>
<feature type="domain" description="Ubiquitin-like" evidence="14">
    <location>
        <begin position="358"/>
        <end position="444"/>
    </location>
</feature>
<evidence type="ECO:0000256" key="7">
    <source>
        <dbReference type="ARBA" id="ARBA00022782"/>
    </source>
</evidence>
<dbReference type="GO" id="GO:0005739">
    <property type="term" value="C:mitochondrion"/>
    <property type="evidence" value="ECO:0007669"/>
    <property type="project" value="UniProtKB-SubCell"/>
</dbReference>
<sequence>MKPVNGEARIRPGCWSLEARSQHQEVIFRTRWAEARSSNHFCVKCGSQSEQQLCPSSAGELWEHPHCEPHPPHTVLIYQLMLVSGLMKAMPLCTKMRSLGLERERRGPKAMRELTAEAGTENMSPDTSREAVSRFTGRAWRGGDSAVEGRWPGLPGRDLGEVLIGVVCCWLQVLQHGLELRIVAPVDVVPDDGELAAHLPHGAGGAGGGQGHSAQALAVEPGCVRRAVGPLEFSPEAFTREEECLLDGDPRLASSKVGAAPWNRLLGLYKRLQKGAMAKVRGAPARGGGRRQGWARESASVLPLLLSARGPGSGWGPGSGAPLTCGMAVHPQFPLKEGLPREEPGEEEAAAAEEDSALKLCVPGIVTLQSPLHKAFRSTDTVGFVEAELKKLLVVQRESRLWKMGGYDGRELLTQPEITLEEAGVVDGQHLLLEEMDEMGNWPPE</sequence>
<protein>
    <recommendedName>
        <fullName evidence="13">Gametogenetin-binding protein 1</fullName>
    </recommendedName>
</protein>
<evidence type="ECO:0000256" key="1">
    <source>
        <dbReference type="ARBA" id="ARBA00004170"/>
    </source>
</evidence>
<keyword evidence="7" id="KW-0221">Differentiation</keyword>
<comment type="function">
    <text evidence="12">Induces mitochondrial fragmentation, possibly by promoting DNM1L-dependent fission and may play a role in mitochondrial morphogenesis during spermatogenesis.</text>
</comment>
<proteinExistence type="predicted"/>
<evidence type="ECO:0000256" key="13">
    <source>
        <dbReference type="ARBA" id="ARBA00073653"/>
    </source>
</evidence>
<dbReference type="GO" id="GO:0016020">
    <property type="term" value="C:membrane"/>
    <property type="evidence" value="ECO:0007669"/>
    <property type="project" value="UniProtKB-SubCell"/>
</dbReference>
<dbReference type="InterPro" id="IPR028135">
    <property type="entry name" value="Ub_USP-typ"/>
</dbReference>
<keyword evidence="8" id="KW-0744">Spermatogenesis</keyword>
<dbReference type="GO" id="GO:0007283">
    <property type="term" value="P:spermatogenesis"/>
    <property type="evidence" value="ECO:0007669"/>
    <property type="project" value="UniProtKB-KW"/>
</dbReference>
<dbReference type="Gene3D" id="3.10.20.90">
    <property type="entry name" value="Phosphatidylinositol 3-kinase Catalytic Subunit, Chain A, domain 1"/>
    <property type="match status" value="1"/>
</dbReference>
<dbReference type="AlphaFoldDB" id="A0A4W2HSM5"/>
<name>A0A4W2HSM5_BOBOX</name>
<dbReference type="Pfam" id="PF14836">
    <property type="entry name" value="Ubiquitin_3"/>
    <property type="match status" value="1"/>
</dbReference>
<dbReference type="GeneTree" id="ENSGT00390000006663"/>
<evidence type="ECO:0000256" key="11">
    <source>
        <dbReference type="ARBA" id="ARBA00023136"/>
    </source>
</evidence>
<evidence type="ECO:0000256" key="10">
    <source>
        <dbReference type="ARBA" id="ARBA00023128"/>
    </source>
</evidence>
<evidence type="ECO:0000256" key="8">
    <source>
        <dbReference type="ARBA" id="ARBA00022871"/>
    </source>
</evidence>
<comment type="subcellular location">
    <subcellularLocation>
        <location evidence="3">Cytoplasm</location>
    </subcellularLocation>
    <subcellularLocation>
        <location evidence="4">Golgi apparatus</location>
    </subcellularLocation>
    <subcellularLocation>
        <location evidence="1">Membrane</location>
        <topology evidence="1">Peripheral membrane protein</topology>
    </subcellularLocation>
    <subcellularLocation>
        <location evidence="2">Mitochondrion</location>
    </subcellularLocation>
</comment>
<organism evidence="15 16">
    <name type="scientific">Bos indicus x Bos taurus</name>
    <name type="common">Hybrid cattle</name>
    <dbReference type="NCBI Taxonomy" id="30522"/>
    <lineage>
        <taxon>Eukaryota</taxon>
        <taxon>Metazoa</taxon>
        <taxon>Chordata</taxon>
        <taxon>Craniata</taxon>
        <taxon>Vertebrata</taxon>
        <taxon>Euteleostomi</taxon>
        <taxon>Mammalia</taxon>
        <taxon>Eutheria</taxon>
        <taxon>Laurasiatheria</taxon>
        <taxon>Artiodactyla</taxon>
        <taxon>Ruminantia</taxon>
        <taxon>Pecora</taxon>
        <taxon>Bovidae</taxon>
        <taxon>Bovinae</taxon>
        <taxon>Bos</taxon>
    </lineage>
</organism>
<keyword evidence="9" id="KW-0333">Golgi apparatus</keyword>
<evidence type="ECO:0000256" key="9">
    <source>
        <dbReference type="ARBA" id="ARBA00023034"/>
    </source>
</evidence>
<keyword evidence="6" id="KW-0963">Cytoplasm</keyword>
<evidence type="ECO:0000259" key="14">
    <source>
        <dbReference type="Pfam" id="PF14836"/>
    </source>
</evidence>
<dbReference type="FunFam" id="3.10.20.90:FF:000263">
    <property type="entry name" value="gametogenetin-binding protein 1-like"/>
    <property type="match status" value="1"/>
</dbReference>
<keyword evidence="5" id="KW-0217">Developmental protein</keyword>